<feature type="transmembrane region" description="Helical" evidence="6">
    <location>
        <begin position="90"/>
        <end position="109"/>
    </location>
</feature>
<keyword evidence="2" id="KW-1003">Cell membrane</keyword>
<feature type="transmembrane region" description="Helical" evidence="6">
    <location>
        <begin position="46"/>
        <end position="69"/>
    </location>
</feature>
<keyword evidence="8" id="KW-1185">Reference proteome</keyword>
<feature type="transmembrane region" description="Helical" evidence="6">
    <location>
        <begin position="7"/>
        <end position="26"/>
    </location>
</feature>
<gene>
    <name evidence="7" type="ORF">VF724_03785</name>
</gene>
<name>A0ABU5ZEX8_9BACL</name>
<evidence type="ECO:0000256" key="5">
    <source>
        <dbReference type="ARBA" id="ARBA00023136"/>
    </source>
</evidence>
<evidence type="ECO:0000256" key="3">
    <source>
        <dbReference type="ARBA" id="ARBA00022692"/>
    </source>
</evidence>
<comment type="subcellular location">
    <subcellularLocation>
        <location evidence="1">Cell membrane</location>
        <topology evidence="1">Multi-pass membrane protein</topology>
    </subcellularLocation>
</comment>
<dbReference type="InterPro" id="IPR050833">
    <property type="entry name" value="Poly_Biosynth_Transport"/>
</dbReference>
<keyword evidence="5 6" id="KW-0472">Membrane</keyword>
<dbReference type="RefSeq" id="WP_371752895.1">
    <property type="nucleotide sequence ID" value="NZ_JAYJLD010000004.1"/>
</dbReference>
<keyword evidence="4 6" id="KW-1133">Transmembrane helix</keyword>
<evidence type="ECO:0000256" key="4">
    <source>
        <dbReference type="ARBA" id="ARBA00022989"/>
    </source>
</evidence>
<organism evidence="7 8">
    <name type="scientific">Ferviditalea candida</name>
    <dbReference type="NCBI Taxonomy" id="3108399"/>
    <lineage>
        <taxon>Bacteria</taxon>
        <taxon>Bacillati</taxon>
        <taxon>Bacillota</taxon>
        <taxon>Bacilli</taxon>
        <taxon>Bacillales</taxon>
        <taxon>Paenibacillaceae</taxon>
        <taxon>Ferviditalea</taxon>
    </lineage>
</organism>
<feature type="transmembrane region" description="Helical" evidence="6">
    <location>
        <begin position="336"/>
        <end position="353"/>
    </location>
</feature>
<feature type="transmembrane region" description="Helical" evidence="6">
    <location>
        <begin position="400"/>
        <end position="420"/>
    </location>
</feature>
<sequence>MRIKSSILNITAGLGNQIIITVLSFISRTVFISGLGMEYLGINGLFTNILAMLALAEAGIGSSIVYSLYKPVADNDHEKINMLMKLYKKAYMVIALIVFLLGLAVLPFIKYMVKDTSVDHLYLIYFIFLLNTVAPFLYVHKSSFLNVCQKNYIVTGVYSISSILSVGVKIGILYFTKNYILYLMIDSLLTITNSIILAVLVNRMYPFLKNKVTGKLDDETKGQIFKNVKAIVLQNVGGYLIFGTDNILISSFVSVVALGLYSNYKMLMDICRNFINQIFNNTYHSFGNLVAKESKYKVYSVYQASMLLNFWLYSSLSIFLLILIEPFITVWLGRDFLLGQSVLVILILSFYERGMRNTITTIKTTAGIFREDRYAPLIQAAVNLGVSILLVRYWGISGVFIGTLVSALAVPFWYTPYLVYKKVFNKPLYYYFAKYDYFVMLGIGAFFATQSICRFIVPEGNDLVALMLEGLVCLIVPNIIYLLLFYRTKEFKYLYGVFKQTVGSFVIKFRVNKRSRTSQESQ</sequence>
<feature type="transmembrane region" description="Helical" evidence="6">
    <location>
        <begin position="180"/>
        <end position="201"/>
    </location>
</feature>
<evidence type="ECO:0000256" key="2">
    <source>
        <dbReference type="ARBA" id="ARBA00022475"/>
    </source>
</evidence>
<comment type="caution">
    <text evidence="7">The sequence shown here is derived from an EMBL/GenBank/DDBJ whole genome shotgun (WGS) entry which is preliminary data.</text>
</comment>
<feature type="transmembrane region" description="Helical" evidence="6">
    <location>
        <begin position="152"/>
        <end position="174"/>
    </location>
</feature>
<reference evidence="7" key="1">
    <citation type="submission" date="2023-12" db="EMBL/GenBank/DDBJ databases">
        <title>Fervidustalea candida gen. nov., sp. nov., a novel member of the family Paenibacillaceae isolated from a geothermal area.</title>
        <authorList>
            <person name="Li W.-J."/>
            <person name="Jiao J.-Y."/>
            <person name="Chen Y."/>
        </authorList>
    </citation>
    <scope>NUCLEOTIDE SEQUENCE</scope>
    <source>
        <strain evidence="7">SYSU GA230002</strain>
    </source>
</reference>
<evidence type="ECO:0000313" key="7">
    <source>
        <dbReference type="EMBL" id="MEB3100777.1"/>
    </source>
</evidence>
<dbReference type="PANTHER" id="PTHR30250">
    <property type="entry name" value="PST FAMILY PREDICTED COLANIC ACID TRANSPORTER"/>
    <property type="match status" value="1"/>
</dbReference>
<evidence type="ECO:0000256" key="1">
    <source>
        <dbReference type="ARBA" id="ARBA00004651"/>
    </source>
</evidence>
<feature type="transmembrane region" description="Helical" evidence="6">
    <location>
        <begin position="121"/>
        <end position="140"/>
    </location>
</feature>
<dbReference type="Proteomes" id="UP001310386">
    <property type="component" value="Unassembled WGS sequence"/>
</dbReference>
<feature type="transmembrane region" description="Helical" evidence="6">
    <location>
        <begin position="432"/>
        <end position="457"/>
    </location>
</feature>
<dbReference type="PANTHER" id="PTHR30250:SF26">
    <property type="entry name" value="PSMA PROTEIN"/>
    <property type="match status" value="1"/>
</dbReference>
<accession>A0ABU5ZEX8</accession>
<evidence type="ECO:0000313" key="8">
    <source>
        <dbReference type="Proteomes" id="UP001310386"/>
    </source>
</evidence>
<evidence type="ECO:0008006" key="9">
    <source>
        <dbReference type="Google" id="ProtNLM"/>
    </source>
</evidence>
<protein>
    <recommendedName>
        <fullName evidence="9">O-antigen/teichoic acid export membrane protein</fullName>
    </recommendedName>
</protein>
<keyword evidence="3 6" id="KW-0812">Transmembrane</keyword>
<dbReference type="EMBL" id="JAYJLD010000004">
    <property type="protein sequence ID" value="MEB3100777.1"/>
    <property type="molecule type" value="Genomic_DNA"/>
</dbReference>
<feature type="transmembrane region" description="Helical" evidence="6">
    <location>
        <begin position="374"/>
        <end position="394"/>
    </location>
</feature>
<feature type="transmembrane region" description="Helical" evidence="6">
    <location>
        <begin position="463"/>
        <end position="486"/>
    </location>
</feature>
<proteinExistence type="predicted"/>
<evidence type="ECO:0000256" key="6">
    <source>
        <dbReference type="SAM" id="Phobius"/>
    </source>
</evidence>
<feature type="transmembrane region" description="Helical" evidence="6">
    <location>
        <begin position="301"/>
        <end position="324"/>
    </location>
</feature>